<feature type="region of interest" description="Disordered" evidence="1">
    <location>
        <begin position="17"/>
        <end position="43"/>
    </location>
</feature>
<keyword evidence="3" id="KW-1185">Reference proteome</keyword>
<organism evidence="2 3">
    <name type="scientific">Bondarzewia mesenterica</name>
    <dbReference type="NCBI Taxonomy" id="1095465"/>
    <lineage>
        <taxon>Eukaryota</taxon>
        <taxon>Fungi</taxon>
        <taxon>Dikarya</taxon>
        <taxon>Basidiomycota</taxon>
        <taxon>Agaricomycotina</taxon>
        <taxon>Agaricomycetes</taxon>
        <taxon>Russulales</taxon>
        <taxon>Bondarzewiaceae</taxon>
        <taxon>Bondarzewia</taxon>
    </lineage>
</organism>
<dbReference type="Proteomes" id="UP000310158">
    <property type="component" value="Unassembled WGS sequence"/>
</dbReference>
<dbReference type="OrthoDB" id="5424209at2759"/>
<protein>
    <submittedName>
        <fullName evidence="2">Uncharacterized protein</fullName>
    </submittedName>
</protein>
<reference evidence="2 3" key="1">
    <citation type="submission" date="2019-02" db="EMBL/GenBank/DDBJ databases">
        <title>Genome sequencing of the rare red list fungi Bondarzewia mesenterica.</title>
        <authorList>
            <person name="Buettner E."/>
            <person name="Kellner H."/>
        </authorList>
    </citation>
    <scope>NUCLEOTIDE SEQUENCE [LARGE SCALE GENOMIC DNA]</scope>
    <source>
        <strain evidence="2 3">DSM 108281</strain>
    </source>
</reference>
<evidence type="ECO:0000313" key="2">
    <source>
        <dbReference type="EMBL" id="THH13860.1"/>
    </source>
</evidence>
<evidence type="ECO:0000256" key="1">
    <source>
        <dbReference type="SAM" id="MobiDB-lite"/>
    </source>
</evidence>
<dbReference type="AlphaFoldDB" id="A0A4S4LUC2"/>
<gene>
    <name evidence="2" type="ORF">EW146_g6411</name>
</gene>
<evidence type="ECO:0000313" key="3">
    <source>
        <dbReference type="Proteomes" id="UP000310158"/>
    </source>
</evidence>
<name>A0A4S4LUC2_9AGAM</name>
<dbReference type="EMBL" id="SGPL01000319">
    <property type="protein sequence ID" value="THH13860.1"/>
    <property type="molecule type" value="Genomic_DNA"/>
</dbReference>
<feature type="compositionally biased region" description="Basic residues" evidence="1">
    <location>
        <begin position="25"/>
        <end position="40"/>
    </location>
</feature>
<comment type="caution">
    <text evidence="2">The sequence shown here is derived from an EMBL/GenBank/DDBJ whole genome shotgun (WGS) entry which is preliminary data.</text>
</comment>
<proteinExistence type="predicted"/>
<sequence length="722" mass="80141">MYYYYIKSMSFNFFTLNPKPNESKNHRKQGFSRHRRRSPSWKRVGTSRNPFIFVKITDLTVRVPVHKRDALHVVSSPNQSATPFANLFSTQLCDHNHMTNPPDLPFTDDELNKIGLLGEGKSLRLLFPTLFGLECIALQGQQYKVPNSPRLPSSPTFSDSSITSNSSALTFASDTTMVSEHGPTAFERASYYNGITGNGEHPDLVYRTDALVRPFHKPGGRFSHLPVKSLRGVFGTALNKVWDVVGPQIRDIVKARDISWSSIDTARFFTHGPPGEEEKGTLGPVVVWIGVKPGLTSPDTAHDASQEILALLKKNGVEDVEVEWREAVLQRLAGSPVMEHVDSIDATHYVRRFLTALLAVPLTTGGMEKEDSQGTITFWMHENVDEDGNPSDKVYGISNCHVLRKDTTVDYVLKGGAAKDHVRVCGMRRFQRGLDEITQAVADNVVDADVFARDIVRLQTNGDQSAANAKKIERIQRLLDDKNEAIADLEKFHVEVTKYWSNIKLHRNIGHVEYATAIKVDQGRTNYTADWGSFLAAKAKVQPGFVGNVVDLGAKYSASELTGMFYPPSGGPTTFKYPEARMLRIVGCATEEELAVPAEFDNEGERCLMVGKDGNTTDLTVGRYSGLESFTLNKVGVESRELAIYNAGNKGVEVFSAKGDSGSLVWHMKDGKARIVGQLHSGDNRGGSTSNHVTYCTPGWYLLAEIKKKYKHADFYRTTWDA</sequence>
<accession>A0A4S4LUC2</accession>